<dbReference type="EMBL" id="CP022198">
    <property type="protein sequence ID" value="AXA67774.1"/>
    <property type="molecule type" value="Genomic_DNA"/>
</dbReference>
<dbReference type="GO" id="GO:0003677">
    <property type="term" value="F:DNA binding"/>
    <property type="evidence" value="ECO:0007669"/>
    <property type="project" value="InterPro"/>
</dbReference>
<keyword evidence="3" id="KW-0731">Sigma factor</keyword>
<dbReference type="GO" id="GO:0016987">
    <property type="term" value="F:sigma factor activity"/>
    <property type="evidence" value="ECO:0007669"/>
    <property type="project" value="UniProtKB-KW"/>
</dbReference>
<dbReference type="NCBIfam" id="TIGR02937">
    <property type="entry name" value="sigma70-ECF"/>
    <property type="match status" value="1"/>
</dbReference>
<keyword evidence="4" id="KW-0804">Transcription</keyword>
<dbReference type="Gene3D" id="1.10.1740.10">
    <property type="match status" value="1"/>
</dbReference>
<dbReference type="RefSeq" id="WP_208691853.1">
    <property type="nucleotide sequence ID" value="NZ_CP022198.1"/>
</dbReference>
<evidence type="ECO:0000256" key="2">
    <source>
        <dbReference type="ARBA" id="ARBA00023015"/>
    </source>
</evidence>
<sequence>MSVRPDPLSPESFESLQEIYLSNRPSLLNVATRITGCRSHAEDVVQDAFFRLNRSSLSNIRSQLSYLFQVVRNLSIDHYRKQTLEHRYAAPEAEGLDVVNHSATPEEINAQQQTLELVQQALAQLPERMRYAFEAYRLQGRPQKDIARDLGVSPTLVNFMIRDAMVHCRAEIQRRDSEFALKH</sequence>
<comment type="similarity">
    <text evidence="1">Belongs to the sigma-70 factor family. ECF subfamily.</text>
</comment>
<dbReference type="PANTHER" id="PTHR43133">
    <property type="entry name" value="RNA POLYMERASE ECF-TYPE SIGMA FACTO"/>
    <property type="match status" value="1"/>
</dbReference>
<dbReference type="Gene3D" id="1.10.10.10">
    <property type="entry name" value="Winged helix-like DNA-binding domain superfamily/Winged helix DNA-binding domain"/>
    <property type="match status" value="1"/>
</dbReference>
<dbReference type="InterPro" id="IPR014284">
    <property type="entry name" value="RNA_pol_sigma-70_dom"/>
</dbReference>
<dbReference type="SUPFAM" id="SSF88946">
    <property type="entry name" value="Sigma2 domain of RNA polymerase sigma factors"/>
    <property type="match status" value="1"/>
</dbReference>
<dbReference type="InterPro" id="IPR013249">
    <property type="entry name" value="RNA_pol_sigma70_r4_t2"/>
</dbReference>
<keyword evidence="2" id="KW-0805">Transcription regulation</keyword>
<dbReference type="InterPro" id="IPR039425">
    <property type="entry name" value="RNA_pol_sigma-70-like"/>
</dbReference>
<dbReference type="GO" id="GO:0006352">
    <property type="term" value="P:DNA-templated transcription initiation"/>
    <property type="evidence" value="ECO:0007669"/>
    <property type="project" value="InterPro"/>
</dbReference>
<evidence type="ECO:0000256" key="1">
    <source>
        <dbReference type="ARBA" id="ARBA00010641"/>
    </source>
</evidence>
<dbReference type="InterPro" id="IPR007627">
    <property type="entry name" value="RNA_pol_sigma70_r2"/>
</dbReference>
<dbReference type="Pfam" id="PF08281">
    <property type="entry name" value="Sigma70_r4_2"/>
    <property type="match status" value="1"/>
</dbReference>
<dbReference type="InterPro" id="IPR013325">
    <property type="entry name" value="RNA_pol_sigma_r2"/>
</dbReference>
<dbReference type="NCBIfam" id="NF005448">
    <property type="entry name" value="PRK07037.1"/>
    <property type="match status" value="1"/>
</dbReference>
<protein>
    <submittedName>
        <fullName evidence="7">RNA polymerase factor sigma-70</fullName>
    </submittedName>
</protein>
<feature type="domain" description="RNA polymerase sigma factor 70 region 4 type 2" evidence="6">
    <location>
        <begin position="116"/>
        <end position="168"/>
    </location>
</feature>
<proteinExistence type="inferred from homology"/>
<dbReference type="InterPro" id="IPR013324">
    <property type="entry name" value="RNA_pol_sigma_r3/r4-like"/>
</dbReference>
<feature type="domain" description="RNA polymerase sigma-70 region 2" evidence="5">
    <location>
        <begin position="20"/>
        <end position="83"/>
    </location>
</feature>
<organism evidence="7 8">
    <name type="scientific">Pseudomonas oryzihabitans</name>
    <dbReference type="NCBI Taxonomy" id="47885"/>
    <lineage>
        <taxon>Bacteria</taxon>
        <taxon>Pseudomonadati</taxon>
        <taxon>Pseudomonadota</taxon>
        <taxon>Gammaproteobacteria</taxon>
        <taxon>Pseudomonadales</taxon>
        <taxon>Pseudomonadaceae</taxon>
        <taxon>Pseudomonas</taxon>
    </lineage>
</organism>
<accession>A0A2Z5ABB6</accession>
<name>A0A2Z5ABB6_9PSED</name>
<dbReference type="Proteomes" id="UP000250579">
    <property type="component" value="Chromosome"/>
</dbReference>
<evidence type="ECO:0000313" key="7">
    <source>
        <dbReference type="EMBL" id="AXA67774.1"/>
    </source>
</evidence>
<dbReference type="InterPro" id="IPR036388">
    <property type="entry name" value="WH-like_DNA-bd_sf"/>
</dbReference>
<dbReference type="Pfam" id="PF04542">
    <property type="entry name" value="Sigma70_r2"/>
    <property type="match status" value="1"/>
</dbReference>
<dbReference type="PANTHER" id="PTHR43133:SF63">
    <property type="entry name" value="RNA POLYMERASE SIGMA FACTOR FECI-RELATED"/>
    <property type="match status" value="1"/>
</dbReference>
<reference evidence="7 8" key="1">
    <citation type="submission" date="2017-06" db="EMBL/GenBank/DDBJ databases">
        <title>Evolution towards high GC content and high-temperature stress adaptation in endophytic Pseudomonas oryzihabitans impacted its plant-growth promoting traits.</title>
        <authorList>
            <person name="Nascimento F.X."/>
        </authorList>
    </citation>
    <scope>NUCLEOTIDE SEQUENCE [LARGE SCALE GENOMIC DNA]</scope>
    <source>
        <strain evidence="7 8">MS8</strain>
    </source>
</reference>
<evidence type="ECO:0000259" key="5">
    <source>
        <dbReference type="Pfam" id="PF04542"/>
    </source>
</evidence>
<evidence type="ECO:0000259" key="6">
    <source>
        <dbReference type="Pfam" id="PF08281"/>
    </source>
</evidence>
<evidence type="ECO:0000256" key="4">
    <source>
        <dbReference type="ARBA" id="ARBA00023163"/>
    </source>
</evidence>
<dbReference type="SUPFAM" id="SSF88659">
    <property type="entry name" value="Sigma3 and sigma4 domains of RNA polymerase sigma factors"/>
    <property type="match status" value="1"/>
</dbReference>
<dbReference type="AlphaFoldDB" id="A0A2Z5ABB6"/>
<evidence type="ECO:0000256" key="3">
    <source>
        <dbReference type="ARBA" id="ARBA00023082"/>
    </source>
</evidence>
<gene>
    <name evidence="7" type="ORF">CE139_18780</name>
</gene>
<evidence type="ECO:0000313" key="8">
    <source>
        <dbReference type="Proteomes" id="UP000250579"/>
    </source>
</evidence>